<dbReference type="EnsemblMetazoa" id="MESCA005252-RA">
    <property type="protein sequence ID" value="MESCA005252-PA"/>
    <property type="gene ID" value="MESCA005252"/>
</dbReference>
<keyword evidence="8 15" id="KW-0472">Membrane</keyword>
<dbReference type="GO" id="GO:0071526">
    <property type="term" value="P:semaphorin-plexin signaling pathway"/>
    <property type="evidence" value="ECO:0007669"/>
    <property type="project" value="TreeGrafter"/>
</dbReference>
<reference evidence="18" key="1">
    <citation type="submission" date="2013-02" db="EMBL/GenBank/DDBJ databases">
        <authorList>
            <person name="Hughes D."/>
        </authorList>
    </citation>
    <scope>NUCLEOTIDE SEQUENCE</scope>
    <source>
        <strain>Durham</strain>
        <strain evidence="18">NC isolate 2 -- Noor lab</strain>
    </source>
</reference>
<dbReference type="EMBL" id="CAQQ02129898">
    <property type="status" value="NOT_ANNOTATED_CDS"/>
    <property type="molecule type" value="Genomic_DNA"/>
</dbReference>
<evidence type="ECO:0000256" key="9">
    <source>
        <dbReference type="ARBA" id="ARBA00023157"/>
    </source>
</evidence>
<dbReference type="InterPro" id="IPR036352">
    <property type="entry name" value="Semap_dom_sf"/>
</dbReference>
<evidence type="ECO:0000256" key="10">
    <source>
        <dbReference type="ARBA" id="ARBA00023180"/>
    </source>
</evidence>
<evidence type="ECO:0000256" key="1">
    <source>
        <dbReference type="ARBA" id="ARBA00004370"/>
    </source>
</evidence>
<dbReference type="EMBL" id="CAQQ02129896">
    <property type="status" value="NOT_ANNOTATED_CDS"/>
    <property type="molecule type" value="Genomic_DNA"/>
</dbReference>
<evidence type="ECO:0000256" key="3">
    <source>
        <dbReference type="ARBA" id="ARBA00022473"/>
    </source>
</evidence>
<dbReference type="InterPro" id="IPR001627">
    <property type="entry name" value="Semap_dom"/>
</dbReference>
<evidence type="ECO:0000313" key="18">
    <source>
        <dbReference type="Proteomes" id="UP000015102"/>
    </source>
</evidence>
<dbReference type="GO" id="GO:0007411">
    <property type="term" value="P:axon guidance"/>
    <property type="evidence" value="ECO:0007669"/>
    <property type="project" value="TreeGrafter"/>
</dbReference>
<evidence type="ECO:0000256" key="12">
    <source>
        <dbReference type="ARBA" id="ARBA00083066"/>
    </source>
</evidence>
<dbReference type="EMBL" id="CAQQ02129901">
    <property type="status" value="NOT_ANNOTATED_CDS"/>
    <property type="molecule type" value="Genomic_DNA"/>
</dbReference>
<dbReference type="CDD" id="cd11237">
    <property type="entry name" value="Sema_1A"/>
    <property type="match status" value="1"/>
</dbReference>
<dbReference type="PROSITE" id="PS51004">
    <property type="entry name" value="SEMA"/>
    <property type="match status" value="1"/>
</dbReference>
<keyword evidence="4 15" id="KW-0812">Transmembrane</keyword>
<dbReference type="STRING" id="36166.T1GNU1"/>
<dbReference type="InterPro" id="IPR015943">
    <property type="entry name" value="WD40/YVTN_repeat-like_dom_sf"/>
</dbReference>
<comment type="subcellular location">
    <subcellularLocation>
        <location evidence="1">Membrane</location>
    </subcellularLocation>
</comment>
<keyword evidence="6" id="KW-0524">Neurogenesis</keyword>
<dbReference type="FunFam" id="2.130.10.10:FF:000346">
    <property type="entry name" value="Sema-1a, isoform D"/>
    <property type="match status" value="1"/>
</dbReference>
<evidence type="ECO:0000256" key="5">
    <source>
        <dbReference type="ARBA" id="ARBA00022782"/>
    </source>
</evidence>
<dbReference type="InterPro" id="IPR042068">
    <property type="entry name" value="SEM1A_sema_dom"/>
</dbReference>
<dbReference type="SMART" id="SM00630">
    <property type="entry name" value="Sema"/>
    <property type="match status" value="1"/>
</dbReference>
<evidence type="ECO:0000256" key="2">
    <source>
        <dbReference type="ARBA" id="ARBA00009492"/>
    </source>
</evidence>
<evidence type="ECO:0000256" key="15">
    <source>
        <dbReference type="SAM" id="Phobius"/>
    </source>
</evidence>
<dbReference type="OMA" id="DXLICNT"/>
<keyword evidence="7 15" id="KW-1133">Transmembrane helix</keyword>
<evidence type="ECO:0000313" key="17">
    <source>
        <dbReference type="EnsemblMetazoa" id="MESCA005252-PA"/>
    </source>
</evidence>
<evidence type="ECO:0000256" key="4">
    <source>
        <dbReference type="ARBA" id="ARBA00022692"/>
    </source>
</evidence>
<dbReference type="Proteomes" id="UP000015102">
    <property type="component" value="Unassembled WGS sequence"/>
</dbReference>
<feature type="domain" description="Sema" evidence="16">
    <location>
        <begin position="1"/>
        <end position="473"/>
    </location>
</feature>
<keyword evidence="9" id="KW-1015">Disulfide bond</keyword>
<feature type="region of interest" description="Disordered" evidence="14">
    <location>
        <begin position="663"/>
        <end position="685"/>
    </location>
</feature>
<dbReference type="FunFam" id="3.30.1680.10:FF:000016">
    <property type="entry name" value="Putative Semaphorin-6B"/>
    <property type="match status" value="1"/>
</dbReference>
<evidence type="ECO:0000256" key="6">
    <source>
        <dbReference type="ARBA" id="ARBA00022902"/>
    </source>
</evidence>
<feature type="compositionally biased region" description="Basic and acidic residues" evidence="14">
    <location>
        <begin position="675"/>
        <end position="685"/>
    </location>
</feature>
<dbReference type="SMART" id="SM00423">
    <property type="entry name" value="PSI"/>
    <property type="match status" value="1"/>
</dbReference>
<keyword evidence="10" id="KW-0325">Glycoprotein</keyword>
<dbReference type="PANTHER" id="PTHR11036:SF127">
    <property type="entry name" value="SEMAPHORIN-1A"/>
    <property type="match status" value="1"/>
</dbReference>
<dbReference type="HOGENOM" id="CLU_009051_7_1_1"/>
<evidence type="ECO:0000256" key="14">
    <source>
        <dbReference type="SAM" id="MobiDB-lite"/>
    </source>
</evidence>
<dbReference type="InterPro" id="IPR027231">
    <property type="entry name" value="Semaphorin"/>
</dbReference>
<sequence length="720" mass="81096">MKCHFFLILGDDQIFKFAGNSTVTDHFKLVIKEGNSLLIGSRNVVYNLSIYDLSEQQRLVWKSSEDDIKMCIVKGKDEEACQNYIRVLVVTQPGKLLICGTNAFRPMCSYYHINNNNYTLENSKNGQALCPYDPKHNSTAIYTDNELYSGTVADFSGSDPIIYREPLQTEQYDSLNLNAPNFVNSFSHGDFVYFLFRETAVEYINCGKTIYSRVARVCKWDKGGPHRFRNRWTSFLKSRLNCSVPGDYPFYFNEIQSSSTLVDGLYGKINSKVIYGIFTTPINSIAGSAVCAFSLQDIADTFEGNFKEQSGINSNWLPVNSAKVPDPRPGSCHNDSRTLPDLTLNFIKTHSLMDENVPAFFGRPILIKTGIKNRFTQIAIDAQVKTPGGKTYDVIFVGTESGKIIKTVNAASADSNKKVNSVVIEEINILSNNESIRNLEIVRTMQFDNSKDGSFDDGKLIIVTNSQVIAIKLHRCDDEKITSCSECVAMQDPYCAWDKIVGKCRSHGAPRWLEENYFYQNVATGKHAACPSGKGTSDPNHQTGINNGINSPEIIINKGFDAPHISADVIHAQYTVETLVMAVIAGAIFALLVGFLTGYFCGRRCHKDDDDNLPYPDTEYEYFEQRQNMNSQFPIRIQTEPKLLPQVEEVTYAEPVLLPSNQNKIQQSPKNTLRKPGDNYNNRDFRVRDNFGTLRSHQGENNYRRCDGYSTTRSVKKVYL</sequence>
<dbReference type="EMBL" id="CAQQ02129899">
    <property type="status" value="NOT_ANNOTATED_CDS"/>
    <property type="molecule type" value="Genomic_DNA"/>
</dbReference>
<comment type="caution">
    <text evidence="13">Lacks conserved residue(s) required for the propagation of feature annotation.</text>
</comment>
<dbReference type="SUPFAM" id="SSF103575">
    <property type="entry name" value="Plexin repeat"/>
    <property type="match status" value="1"/>
</dbReference>
<dbReference type="GO" id="GO:0030335">
    <property type="term" value="P:positive regulation of cell migration"/>
    <property type="evidence" value="ECO:0007669"/>
    <property type="project" value="TreeGrafter"/>
</dbReference>
<dbReference type="Pfam" id="PF01403">
    <property type="entry name" value="Sema"/>
    <property type="match status" value="1"/>
</dbReference>
<keyword evidence="3" id="KW-0217">Developmental protein</keyword>
<proteinExistence type="inferred from homology"/>
<keyword evidence="5" id="KW-0221">Differentiation</keyword>
<evidence type="ECO:0000256" key="8">
    <source>
        <dbReference type="ARBA" id="ARBA00023136"/>
    </source>
</evidence>
<evidence type="ECO:0000256" key="11">
    <source>
        <dbReference type="ARBA" id="ARBA00074143"/>
    </source>
</evidence>
<dbReference type="GO" id="GO:0030215">
    <property type="term" value="F:semaphorin receptor binding"/>
    <property type="evidence" value="ECO:0007669"/>
    <property type="project" value="InterPro"/>
</dbReference>
<dbReference type="Gene3D" id="2.130.10.10">
    <property type="entry name" value="YVTN repeat-like/Quinoprotein amine dehydrogenase"/>
    <property type="match status" value="1"/>
</dbReference>
<dbReference type="Gene3D" id="3.30.1680.10">
    <property type="entry name" value="ligand-binding face of the semaphorins, domain 2"/>
    <property type="match status" value="1"/>
</dbReference>
<protein>
    <recommendedName>
        <fullName evidence="11">Semaphorin-1A</fullName>
    </recommendedName>
    <alternativeName>
        <fullName evidence="12">Semaphorin-I</fullName>
    </alternativeName>
</protein>
<accession>T1GNU1</accession>
<dbReference type="SUPFAM" id="SSF101912">
    <property type="entry name" value="Sema domain"/>
    <property type="match status" value="1"/>
</dbReference>
<dbReference type="InterPro" id="IPR002165">
    <property type="entry name" value="Plexin_repeat"/>
</dbReference>
<comment type="similarity">
    <text evidence="2">Belongs to the semaphorin family.</text>
</comment>
<keyword evidence="18" id="KW-1185">Reference proteome</keyword>
<organism evidence="17 18">
    <name type="scientific">Megaselia scalaris</name>
    <name type="common">Humpbacked fly</name>
    <name type="synonym">Phora scalaris</name>
    <dbReference type="NCBI Taxonomy" id="36166"/>
    <lineage>
        <taxon>Eukaryota</taxon>
        <taxon>Metazoa</taxon>
        <taxon>Ecdysozoa</taxon>
        <taxon>Arthropoda</taxon>
        <taxon>Hexapoda</taxon>
        <taxon>Insecta</taxon>
        <taxon>Pterygota</taxon>
        <taxon>Neoptera</taxon>
        <taxon>Endopterygota</taxon>
        <taxon>Diptera</taxon>
        <taxon>Brachycera</taxon>
        <taxon>Muscomorpha</taxon>
        <taxon>Platypezoidea</taxon>
        <taxon>Phoridae</taxon>
        <taxon>Megaseliini</taxon>
        <taxon>Megaselia</taxon>
    </lineage>
</organism>
<dbReference type="EMBL" id="CAQQ02129897">
    <property type="status" value="NOT_ANNOTATED_CDS"/>
    <property type="molecule type" value="Genomic_DNA"/>
</dbReference>
<dbReference type="EMBL" id="CAQQ02129900">
    <property type="status" value="NOT_ANNOTATED_CDS"/>
    <property type="molecule type" value="Genomic_DNA"/>
</dbReference>
<dbReference type="PANTHER" id="PTHR11036">
    <property type="entry name" value="SEMAPHORIN"/>
    <property type="match status" value="1"/>
</dbReference>
<evidence type="ECO:0000256" key="7">
    <source>
        <dbReference type="ARBA" id="ARBA00022989"/>
    </source>
</evidence>
<reference evidence="17" key="2">
    <citation type="submission" date="2015-06" db="UniProtKB">
        <authorList>
            <consortium name="EnsemblMetazoa"/>
        </authorList>
    </citation>
    <scope>IDENTIFICATION</scope>
</reference>
<name>T1GNU1_MEGSC</name>
<evidence type="ECO:0000259" key="16">
    <source>
        <dbReference type="PROSITE" id="PS51004"/>
    </source>
</evidence>
<dbReference type="GO" id="GO:0045499">
    <property type="term" value="F:chemorepellent activity"/>
    <property type="evidence" value="ECO:0007669"/>
    <property type="project" value="TreeGrafter"/>
</dbReference>
<dbReference type="AlphaFoldDB" id="T1GNU1"/>
<evidence type="ECO:0000256" key="13">
    <source>
        <dbReference type="PROSITE-ProRule" id="PRU00352"/>
    </source>
</evidence>
<dbReference type="InterPro" id="IPR016201">
    <property type="entry name" value="PSI"/>
</dbReference>
<dbReference type="Pfam" id="PF01437">
    <property type="entry name" value="PSI"/>
    <property type="match status" value="1"/>
</dbReference>
<dbReference type="GO" id="GO:0005886">
    <property type="term" value="C:plasma membrane"/>
    <property type="evidence" value="ECO:0007669"/>
    <property type="project" value="TreeGrafter"/>
</dbReference>
<feature type="transmembrane region" description="Helical" evidence="15">
    <location>
        <begin position="579"/>
        <end position="601"/>
    </location>
</feature>